<dbReference type="Proteomes" id="UP001589562">
    <property type="component" value="Unassembled WGS sequence"/>
</dbReference>
<organism evidence="1 2">
    <name type="scientific">Flavobacterium gyeonganense</name>
    <dbReference type="NCBI Taxonomy" id="1310418"/>
    <lineage>
        <taxon>Bacteria</taxon>
        <taxon>Pseudomonadati</taxon>
        <taxon>Bacteroidota</taxon>
        <taxon>Flavobacteriia</taxon>
        <taxon>Flavobacteriales</taxon>
        <taxon>Flavobacteriaceae</taxon>
        <taxon>Flavobacterium</taxon>
    </lineage>
</organism>
<proteinExistence type="predicted"/>
<accession>A0ABV5HFA1</accession>
<protein>
    <submittedName>
        <fullName evidence="1">Uncharacterized protein</fullName>
    </submittedName>
</protein>
<keyword evidence="2" id="KW-1185">Reference proteome</keyword>
<sequence>MKAIHGITIMEIEDKPYMFCNLKNNAVYIIKDNNVTYKDPFGNSMSNTFRQIRINGKSFELNSYREEIRLQDGKTIILLPKEDIQYLANKTFFNDDQFKVIDFLTNTIIPQ</sequence>
<gene>
    <name evidence="1" type="ORF">ACFFVK_18445</name>
</gene>
<dbReference type="RefSeq" id="WP_278010058.1">
    <property type="nucleotide sequence ID" value="NZ_CP121112.1"/>
</dbReference>
<name>A0ABV5HFA1_9FLAO</name>
<dbReference type="EMBL" id="JBHMFE010000045">
    <property type="protein sequence ID" value="MFB9110568.1"/>
    <property type="molecule type" value="Genomic_DNA"/>
</dbReference>
<reference evidence="1 2" key="1">
    <citation type="submission" date="2024-09" db="EMBL/GenBank/DDBJ databases">
        <authorList>
            <person name="Sun Q."/>
            <person name="Mori K."/>
        </authorList>
    </citation>
    <scope>NUCLEOTIDE SEQUENCE [LARGE SCALE GENOMIC DNA]</scope>
    <source>
        <strain evidence="1 2">CECT 8365</strain>
    </source>
</reference>
<evidence type="ECO:0000313" key="2">
    <source>
        <dbReference type="Proteomes" id="UP001589562"/>
    </source>
</evidence>
<evidence type="ECO:0000313" key="1">
    <source>
        <dbReference type="EMBL" id="MFB9110568.1"/>
    </source>
</evidence>
<comment type="caution">
    <text evidence="1">The sequence shown here is derived from an EMBL/GenBank/DDBJ whole genome shotgun (WGS) entry which is preliminary data.</text>
</comment>